<keyword evidence="3" id="KW-1185">Reference proteome</keyword>
<name>A0ABP6YUQ3_9ACTN</name>
<evidence type="ECO:0008006" key="4">
    <source>
        <dbReference type="Google" id="ProtNLM"/>
    </source>
</evidence>
<organism evidence="2 3">
    <name type="scientific">Streptomyces osmaniensis</name>
    <dbReference type="NCBI Taxonomy" id="593134"/>
    <lineage>
        <taxon>Bacteria</taxon>
        <taxon>Bacillati</taxon>
        <taxon>Actinomycetota</taxon>
        <taxon>Actinomycetes</taxon>
        <taxon>Kitasatosporales</taxon>
        <taxon>Streptomycetaceae</taxon>
        <taxon>Streptomyces</taxon>
    </lineage>
</organism>
<gene>
    <name evidence="2" type="ORF">GCM10022295_83490</name>
</gene>
<sequence length="183" mass="20621">MEEPKGMAALRQLLPPPPGAGENIDWEAATARWGTRFPRDYMHFMAAYGVGGISSQEETGEIGILGPFPTGAYEHSPDDFEDETGNARLTWEEEGADQQGLDLDPEHILAWGYTSHADILCWQTRDPDPDKWPVLLFARHGSQTCEVIPCGMVEFLRRLLAEELPSYSMEFAAEPRFEHWRKG</sequence>
<dbReference type="EMBL" id="BAABCE010000025">
    <property type="protein sequence ID" value="GAA3589168.1"/>
    <property type="molecule type" value="Genomic_DNA"/>
</dbReference>
<comment type="caution">
    <text evidence="2">The sequence shown here is derived from an EMBL/GenBank/DDBJ whole genome shotgun (WGS) entry which is preliminary data.</text>
</comment>
<dbReference type="RefSeq" id="WP_346186162.1">
    <property type="nucleotide sequence ID" value="NZ_BAABCE010000025.1"/>
</dbReference>
<feature type="region of interest" description="Disordered" evidence="1">
    <location>
        <begin position="1"/>
        <end position="22"/>
    </location>
</feature>
<proteinExistence type="predicted"/>
<evidence type="ECO:0000313" key="2">
    <source>
        <dbReference type="EMBL" id="GAA3589168.1"/>
    </source>
</evidence>
<evidence type="ECO:0000256" key="1">
    <source>
        <dbReference type="SAM" id="MobiDB-lite"/>
    </source>
</evidence>
<dbReference type="Proteomes" id="UP001500707">
    <property type="component" value="Unassembled WGS sequence"/>
</dbReference>
<protein>
    <recommendedName>
        <fullName evidence="4">Knr4/Smi1-like domain-containing protein</fullName>
    </recommendedName>
</protein>
<reference evidence="3" key="1">
    <citation type="journal article" date="2019" name="Int. J. Syst. Evol. Microbiol.">
        <title>The Global Catalogue of Microorganisms (GCM) 10K type strain sequencing project: providing services to taxonomists for standard genome sequencing and annotation.</title>
        <authorList>
            <consortium name="The Broad Institute Genomics Platform"/>
            <consortium name="The Broad Institute Genome Sequencing Center for Infectious Disease"/>
            <person name="Wu L."/>
            <person name="Ma J."/>
        </authorList>
    </citation>
    <scope>NUCLEOTIDE SEQUENCE [LARGE SCALE GENOMIC DNA]</scope>
    <source>
        <strain evidence="3">JCM 17656</strain>
    </source>
</reference>
<accession>A0ABP6YUQ3</accession>
<evidence type="ECO:0000313" key="3">
    <source>
        <dbReference type="Proteomes" id="UP001500707"/>
    </source>
</evidence>